<keyword evidence="2" id="KW-1185">Reference proteome</keyword>
<reference evidence="1 2" key="1">
    <citation type="submission" date="2019-02" db="EMBL/GenBank/DDBJ databases">
        <title>Investigation of anaerobic lignin degradation for improved lignocellulosic biofuels.</title>
        <authorList>
            <person name="Deangelis K."/>
        </authorList>
    </citation>
    <scope>NUCLEOTIDE SEQUENCE [LARGE SCALE GENOMIC DNA]</scope>
    <source>
        <strain evidence="1 2">159R</strain>
    </source>
</reference>
<sequence>MAKFLMIGGSLGGQILEKPYPREVIHEIDNNINIEPKSEAAQKLEISTIETYYVHHAYFEGKLYLYASIDDLKVEKVNALIKTSGLEALK</sequence>
<accession>A0A4R1NCI8</accession>
<gene>
    <name evidence="1" type="ORF">EZJ58_3240</name>
</gene>
<evidence type="ECO:0000313" key="1">
    <source>
        <dbReference type="EMBL" id="TCL05083.1"/>
    </source>
</evidence>
<protein>
    <submittedName>
        <fullName evidence="1">Uncharacterized protein</fullName>
    </submittedName>
</protein>
<name>A0A4R1NCI8_9GAMM</name>
<organism evidence="1 2">
    <name type="scientific">Sodalis ligni</name>
    <dbReference type="NCBI Taxonomy" id="2697027"/>
    <lineage>
        <taxon>Bacteria</taxon>
        <taxon>Pseudomonadati</taxon>
        <taxon>Pseudomonadota</taxon>
        <taxon>Gammaproteobacteria</taxon>
        <taxon>Enterobacterales</taxon>
        <taxon>Bruguierivoracaceae</taxon>
        <taxon>Sodalis</taxon>
    </lineage>
</organism>
<proteinExistence type="predicted"/>
<dbReference type="AlphaFoldDB" id="A0A4R1NCI8"/>
<dbReference type="EMBL" id="SJOI01000001">
    <property type="protein sequence ID" value="TCL05083.1"/>
    <property type="molecule type" value="Genomic_DNA"/>
</dbReference>
<dbReference type="Proteomes" id="UP000294555">
    <property type="component" value="Unassembled WGS sequence"/>
</dbReference>
<dbReference type="RefSeq" id="WP_132923815.1">
    <property type="nucleotide sequence ID" value="NZ_SJOI01000001.1"/>
</dbReference>
<comment type="caution">
    <text evidence="1">The sequence shown here is derived from an EMBL/GenBank/DDBJ whole genome shotgun (WGS) entry which is preliminary data.</text>
</comment>
<evidence type="ECO:0000313" key="2">
    <source>
        <dbReference type="Proteomes" id="UP000294555"/>
    </source>
</evidence>